<proteinExistence type="predicted"/>
<dbReference type="EMBL" id="QTSX02004982">
    <property type="protein sequence ID" value="KAJ9062990.1"/>
    <property type="molecule type" value="Genomic_DNA"/>
</dbReference>
<evidence type="ECO:0000313" key="2">
    <source>
        <dbReference type="Proteomes" id="UP001165960"/>
    </source>
</evidence>
<protein>
    <submittedName>
        <fullName evidence="1">Uncharacterized protein</fullName>
    </submittedName>
</protein>
<name>A0ACC2SL43_9FUNG</name>
<reference evidence="1" key="1">
    <citation type="submission" date="2022-04" db="EMBL/GenBank/DDBJ databases">
        <title>Genome of the entomopathogenic fungus Entomophthora muscae.</title>
        <authorList>
            <person name="Elya C."/>
            <person name="Lovett B.R."/>
            <person name="Lee E."/>
            <person name="Macias A.M."/>
            <person name="Hajek A.E."/>
            <person name="De Bivort B.L."/>
            <person name="Kasson M.T."/>
            <person name="De Fine Licht H.H."/>
            <person name="Stajich J.E."/>
        </authorList>
    </citation>
    <scope>NUCLEOTIDE SEQUENCE</scope>
    <source>
        <strain evidence="1">Berkeley</strain>
    </source>
</reference>
<gene>
    <name evidence="1" type="ORF">DSO57_1004622</name>
</gene>
<evidence type="ECO:0000313" key="1">
    <source>
        <dbReference type="EMBL" id="KAJ9062990.1"/>
    </source>
</evidence>
<accession>A0ACC2SL43</accession>
<keyword evidence="2" id="KW-1185">Reference proteome</keyword>
<comment type="caution">
    <text evidence="1">The sequence shown here is derived from an EMBL/GenBank/DDBJ whole genome shotgun (WGS) entry which is preliminary data.</text>
</comment>
<sequence length="76" mass="8496">MAFQAWPASPVGAQLDSGMGRDIFYSSSLFHSFLPKGILLLSFHEIKCQNNRLDLPARFQSLKDRLGSLEFPSPVI</sequence>
<organism evidence="1 2">
    <name type="scientific">Entomophthora muscae</name>
    <dbReference type="NCBI Taxonomy" id="34485"/>
    <lineage>
        <taxon>Eukaryota</taxon>
        <taxon>Fungi</taxon>
        <taxon>Fungi incertae sedis</taxon>
        <taxon>Zoopagomycota</taxon>
        <taxon>Entomophthoromycotina</taxon>
        <taxon>Entomophthoromycetes</taxon>
        <taxon>Entomophthorales</taxon>
        <taxon>Entomophthoraceae</taxon>
        <taxon>Entomophthora</taxon>
    </lineage>
</organism>
<dbReference type="Proteomes" id="UP001165960">
    <property type="component" value="Unassembled WGS sequence"/>
</dbReference>